<dbReference type="GeneID" id="34622380"/>
<feature type="compositionally biased region" description="Polar residues" evidence="1">
    <location>
        <begin position="91"/>
        <end position="103"/>
    </location>
</feature>
<reference evidence="3" key="1">
    <citation type="submission" date="2025-08" db="UniProtKB">
        <authorList>
            <consortium name="RefSeq"/>
        </authorList>
    </citation>
    <scope>IDENTIFICATION</scope>
</reference>
<organism evidence="2 3">
    <name type="scientific">Cyclospora cayetanensis</name>
    <dbReference type="NCBI Taxonomy" id="88456"/>
    <lineage>
        <taxon>Eukaryota</taxon>
        <taxon>Sar</taxon>
        <taxon>Alveolata</taxon>
        <taxon>Apicomplexa</taxon>
        <taxon>Conoidasida</taxon>
        <taxon>Coccidia</taxon>
        <taxon>Eucoccidiorida</taxon>
        <taxon>Eimeriorina</taxon>
        <taxon>Eimeriidae</taxon>
        <taxon>Cyclospora</taxon>
    </lineage>
</organism>
<proteinExistence type="predicted"/>
<dbReference type="OrthoDB" id="194775at2759"/>
<sequence>LAATAETEKRVNALISRNQSGAEASELTNEILALQDKICSLSGTSEVSVSLLAQQQTILNRSSEALAKHQQQIALSRPFSFQRQAPVPPQLTATSRPTENDVQLEQRPPDSVTGSVLRITGLSRRVLLVGPGVARGREVWLKDLEGCTVYIVDQIPCARLDNIRNSAILTTEALFAAPICRLRICLHDSWILSQRSPEVSSRPSNTFYNITPVLGVPHSQAELQNSGLWRDVKDFGWIKRQQSPNWRLLEGPEPRVYPLYCDAIGDFSGATHKGASADEMASIDARISSDLSEVTAKDWRLKGIPRLFSVEGLAQHPTAAKTAAAIVAESLLQPPEQPLNMPGQCGREKEADSYEIK</sequence>
<gene>
    <name evidence="3" type="primary">LOC34622380</name>
</gene>
<dbReference type="Gene3D" id="2.160.20.70">
    <property type="match status" value="1"/>
</dbReference>
<dbReference type="InterPro" id="IPR027684">
    <property type="entry name" value="TBCC"/>
</dbReference>
<dbReference type="GO" id="GO:0007023">
    <property type="term" value="P:post-chaperonin tubulin folding pathway"/>
    <property type="evidence" value="ECO:0007669"/>
    <property type="project" value="InterPro"/>
</dbReference>
<evidence type="ECO:0000313" key="2">
    <source>
        <dbReference type="Proteomes" id="UP000515125"/>
    </source>
</evidence>
<feature type="compositionally biased region" description="Basic and acidic residues" evidence="1">
    <location>
        <begin position="346"/>
        <end position="357"/>
    </location>
</feature>
<dbReference type="AlphaFoldDB" id="A0A6P6RS43"/>
<dbReference type="PANTHER" id="PTHR15139:SF0">
    <property type="entry name" value="TUBULIN-SPECIFIC CHAPERONE C"/>
    <property type="match status" value="1"/>
</dbReference>
<accession>A0A6P6RS43</accession>
<evidence type="ECO:0000313" key="3">
    <source>
        <dbReference type="RefSeq" id="XP_026190379.1"/>
    </source>
</evidence>
<evidence type="ECO:0000256" key="1">
    <source>
        <dbReference type="SAM" id="MobiDB-lite"/>
    </source>
</evidence>
<name>A0A6P6RS43_9EIME</name>
<keyword evidence="2" id="KW-1185">Reference proteome</keyword>
<dbReference type="RefSeq" id="XP_026190379.1">
    <property type="nucleotide sequence ID" value="XM_026334594.1"/>
</dbReference>
<dbReference type="PANTHER" id="PTHR15139">
    <property type="entry name" value="TUBULIN FOLDING COFACTOR C"/>
    <property type="match status" value="1"/>
</dbReference>
<dbReference type="Proteomes" id="UP000515125">
    <property type="component" value="Unplaced"/>
</dbReference>
<protein>
    <submittedName>
        <fullName evidence="3">Tubulin-specific chaperone C</fullName>
    </submittedName>
</protein>
<dbReference type="InterPro" id="IPR016098">
    <property type="entry name" value="CAP/MinC_C"/>
</dbReference>
<feature type="non-terminal residue" evidence="3">
    <location>
        <position position="1"/>
    </location>
</feature>
<dbReference type="GO" id="GO:0005737">
    <property type="term" value="C:cytoplasm"/>
    <property type="evidence" value="ECO:0007669"/>
    <property type="project" value="TreeGrafter"/>
</dbReference>
<dbReference type="GO" id="GO:0007021">
    <property type="term" value="P:tubulin complex assembly"/>
    <property type="evidence" value="ECO:0007669"/>
    <property type="project" value="TreeGrafter"/>
</dbReference>
<feature type="region of interest" description="Disordered" evidence="1">
    <location>
        <begin position="86"/>
        <end position="109"/>
    </location>
</feature>
<feature type="region of interest" description="Disordered" evidence="1">
    <location>
        <begin position="335"/>
        <end position="357"/>
    </location>
</feature>